<feature type="transmembrane region" description="Helical" evidence="1">
    <location>
        <begin position="127"/>
        <end position="148"/>
    </location>
</feature>
<dbReference type="EMBL" id="JH711576">
    <property type="protein sequence ID" value="EIW82671.1"/>
    <property type="molecule type" value="Genomic_DNA"/>
</dbReference>
<feature type="transmembrane region" description="Helical" evidence="1">
    <location>
        <begin position="25"/>
        <end position="46"/>
    </location>
</feature>
<name>A0A5M3MVQ7_CONPW</name>
<keyword evidence="1" id="KW-0472">Membrane</keyword>
<gene>
    <name evidence="3" type="ORF">CONPUDRAFT_80922</name>
</gene>
<evidence type="ECO:0000256" key="1">
    <source>
        <dbReference type="SAM" id="Phobius"/>
    </source>
</evidence>
<feature type="transmembrane region" description="Helical" evidence="1">
    <location>
        <begin position="216"/>
        <end position="240"/>
    </location>
</feature>
<evidence type="ECO:0000313" key="4">
    <source>
        <dbReference type="Proteomes" id="UP000053558"/>
    </source>
</evidence>
<dbReference type="Proteomes" id="UP000053558">
    <property type="component" value="Unassembled WGS sequence"/>
</dbReference>
<accession>A0A5M3MVQ7</accession>
<keyword evidence="1" id="KW-1133">Transmembrane helix</keyword>
<organism evidence="3 4">
    <name type="scientific">Coniophora puteana (strain RWD-64-598)</name>
    <name type="common">Brown rot fungus</name>
    <dbReference type="NCBI Taxonomy" id="741705"/>
    <lineage>
        <taxon>Eukaryota</taxon>
        <taxon>Fungi</taxon>
        <taxon>Dikarya</taxon>
        <taxon>Basidiomycota</taxon>
        <taxon>Agaricomycotina</taxon>
        <taxon>Agaricomycetes</taxon>
        <taxon>Agaricomycetidae</taxon>
        <taxon>Boletales</taxon>
        <taxon>Coniophorineae</taxon>
        <taxon>Coniophoraceae</taxon>
        <taxon>Coniophora</taxon>
    </lineage>
</organism>
<feature type="transmembrane region" description="Helical" evidence="1">
    <location>
        <begin position="95"/>
        <end position="115"/>
    </location>
</feature>
<comment type="caution">
    <text evidence="3">The sequence shown here is derived from an EMBL/GenBank/DDBJ whole genome shotgun (WGS) entry which is preliminary data.</text>
</comment>
<feature type="transmembrane region" description="Helical" evidence="1">
    <location>
        <begin position="58"/>
        <end position="83"/>
    </location>
</feature>
<dbReference type="Pfam" id="PF20151">
    <property type="entry name" value="DUF6533"/>
    <property type="match status" value="1"/>
</dbReference>
<feature type="transmembrane region" description="Helical" evidence="1">
    <location>
        <begin position="177"/>
        <end position="196"/>
    </location>
</feature>
<dbReference type="KEGG" id="cput:CONPUDRAFT_80922"/>
<evidence type="ECO:0000259" key="2">
    <source>
        <dbReference type="Pfam" id="PF20151"/>
    </source>
</evidence>
<dbReference type="RefSeq" id="XP_007766495.1">
    <property type="nucleotide sequence ID" value="XM_007768305.1"/>
</dbReference>
<dbReference type="OMA" id="CIYLPPK"/>
<feature type="domain" description="DUF6533" evidence="2">
    <location>
        <begin position="28"/>
        <end position="73"/>
    </location>
</feature>
<dbReference type="InterPro" id="IPR045340">
    <property type="entry name" value="DUF6533"/>
</dbReference>
<sequence>MFLASRTASGEQYLSELQDKRDSLATIYVGFAGFTVLVWDHVITFGDEVEIIWRRPKNLMSILFLLNRYLTPLGFIIFLVAFLDSSWTRKRCEHYIRYQGAMVAIGIQIAGLMMLKRVSALFRAYMWVTYSVALIFVVWVVVTAYLLAHGVAVRHTPVVHSCSMVFDTSSVMASSSAWLPLLYDTVVIGLVIYRTVPYKPTKNPHTIARTLIADNILYYAVIFSVNITLTIMIAVAPAGLKNIGAQVELQLTVAMMSRITLNLPKTHRRLIGIETHSDSHVRPIIFAGSGTPEETLMGYILRMKPIRPLPPCQMVDGLRLHSIEGSESDSHIRTAQRSTDGTGLRCGLSEGSANIGVEGVSIQDSSHSHEPNTVNHCDCKMCARQVGAVCQDESQASSNFTDAP</sequence>
<reference evidence="4" key="1">
    <citation type="journal article" date="2012" name="Science">
        <title>The Paleozoic origin of enzymatic lignin decomposition reconstructed from 31 fungal genomes.</title>
        <authorList>
            <person name="Floudas D."/>
            <person name="Binder M."/>
            <person name="Riley R."/>
            <person name="Barry K."/>
            <person name="Blanchette R.A."/>
            <person name="Henrissat B."/>
            <person name="Martinez A.T."/>
            <person name="Otillar R."/>
            <person name="Spatafora J.W."/>
            <person name="Yadav J.S."/>
            <person name="Aerts A."/>
            <person name="Benoit I."/>
            <person name="Boyd A."/>
            <person name="Carlson A."/>
            <person name="Copeland A."/>
            <person name="Coutinho P.M."/>
            <person name="de Vries R.P."/>
            <person name="Ferreira P."/>
            <person name="Findley K."/>
            <person name="Foster B."/>
            <person name="Gaskell J."/>
            <person name="Glotzer D."/>
            <person name="Gorecki P."/>
            <person name="Heitman J."/>
            <person name="Hesse C."/>
            <person name="Hori C."/>
            <person name="Igarashi K."/>
            <person name="Jurgens J.A."/>
            <person name="Kallen N."/>
            <person name="Kersten P."/>
            <person name="Kohler A."/>
            <person name="Kuees U."/>
            <person name="Kumar T.K.A."/>
            <person name="Kuo A."/>
            <person name="LaButti K."/>
            <person name="Larrondo L.F."/>
            <person name="Lindquist E."/>
            <person name="Ling A."/>
            <person name="Lombard V."/>
            <person name="Lucas S."/>
            <person name="Lundell T."/>
            <person name="Martin R."/>
            <person name="McLaughlin D.J."/>
            <person name="Morgenstern I."/>
            <person name="Morin E."/>
            <person name="Murat C."/>
            <person name="Nagy L.G."/>
            <person name="Nolan M."/>
            <person name="Ohm R.A."/>
            <person name="Patyshakuliyeva A."/>
            <person name="Rokas A."/>
            <person name="Ruiz-Duenas F.J."/>
            <person name="Sabat G."/>
            <person name="Salamov A."/>
            <person name="Samejima M."/>
            <person name="Schmutz J."/>
            <person name="Slot J.C."/>
            <person name="St John F."/>
            <person name="Stenlid J."/>
            <person name="Sun H."/>
            <person name="Sun S."/>
            <person name="Syed K."/>
            <person name="Tsang A."/>
            <person name="Wiebenga A."/>
            <person name="Young D."/>
            <person name="Pisabarro A."/>
            <person name="Eastwood D.C."/>
            <person name="Martin F."/>
            <person name="Cullen D."/>
            <person name="Grigoriev I.V."/>
            <person name="Hibbett D.S."/>
        </authorList>
    </citation>
    <scope>NUCLEOTIDE SEQUENCE [LARGE SCALE GENOMIC DNA]</scope>
    <source>
        <strain evidence="4">RWD-64-598 SS2</strain>
    </source>
</reference>
<protein>
    <recommendedName>
        <fullName evidence="2">DUF6533 domain-containing protein</fullName>
    </recommendedName>
</protein>
<proteinExistence type="predicted"/>
<keyword evidence="1" id="KW-0812">Transmembrane</keyword>
<evidence type="ECO:0000313" key="3">
    <source>
        <dbReference type="EMBL" id="EIW82671.1"/>
    </source>
</evidence>
<dbReference type="OrthoDB" id="3354157at2759"/>
<keyword evidence="4" id="KW-1185">Reference proteome</keyword>
<dbReference type="AlphaFoldDB" id="A0A5M3MVQ7"/>
<dbReference type="GeneID" id="19210153"/>